<keyword evidence="1" id="KW-0175">Coiled coil</keyword>
<dbReference type="Proteomes" id="UP000542210">
    <property type="component" value="Unassembled WGS sequence"/>
</dbReference>
<name>A0A7W7D949_9ACTN</name>
<sequence length="107" mass="12130">MSELEARLKEMREDVEAWRQAAAEMNKVAQIVGELKSVQTAFGYLGKRGEADTTYATLNDTLRSLAQQADATFKDVEGKLNTVIRVYEGTEERNKELVSRVKKGWNF</sequence>
<dbReference type="AlphaFoldDB" id="A0A7W7D949"/>
<dbReference type="EMBL" id="JACHND010000001">
    <property type="protein sequence ID" value="MBB4701256.1"/>
    <property type="molecule type" value="Genomic_DNA"/>
</dbReference>
<evidence type="ECO:0000313" key="2">
    <source>
        <dbReference type="EMBL" id="MBB4701256.1"/>
    </source>
</evidence>
<feature type="coiled-coil region" evidence="1">
    <location>
        <begin position="1"/>
        <end position="28"/>
    </location>
</feature>
<reference evidence="2 3" key="1">
    <citation type="submission" date="2020-08" db="EMBL/GenBank/DDBJ databases">
        <title>Sequencing the genomes of 1000 actinobacteria strains.</title>
        <authorList>
            <person name="Klenk H.-P."/>
        </authorList>
    </citation>
    <scope>NUCLEOTIDE SEQUENCE [LARGE SCALE GENOMIC DNA]</scope>
    <source>
        <strain evidence="2 3">DSM 45784</strain>
    </source>
</reference>
<gene>
    <name evidence="2" type="ORF">BJ982_002800</name>
</gene>
<organism evidence="2 3">
    <name type="scientific">Sphaerisporangium siamense</name>
    <dbReference type="NCBI Taxonomy" id="795645"/>
    <lineage>
        <taxon>Bacteria</taxon>
        <taxon>Bacillati</taxon>
        <taxon>Actinomycetota</taxon>
        <taxon>Actinomycetes</taxon>
        <taxon>Streptosporangiales</taxon>
        <taxon>Streptosporangiaceae</taxon>
        <taxon>Sphaerisporangium</taxon>
    </lineage>
</organism>
<proteinExistence type="predicted"/>
<keyword evidence="3" id="KW-1185">Reference proteome</keyword>
<accession>A0A7W7D949</accession>
<evidence type="ECO:0000256" key="1">
    <source>
        <dbReference type="SAM" id="Coils"/>
    </source>
</evidence>
<dbReference type="RefSeq" id="WP_184880229.1">
    <property type="nucleotide sequence ID" value="NZ_BOOV01000027.1"/>
</dbReference>
<protein>
    <submittedName>
        <fullName evidence="2">Conjugal transfer/entry exclusion protein</fullName>
    </submittedName>
</protein>
<comment type="caution">
    <text evidence="2">The sequence shown here is derived from an EMBL/GenBank/DDBJ whole genome shotgun (WGS) entry which is preliminary data.</text>
</comment>
<evidence type="ECO:0000313" key="3">
    <source>
        <dbReference type="Proteomes" id="UP000542210"/>
    </source>
</evidence>